<comment type="caution">
    <text evidence="2">The sequence shown here is derived from an EMBL/GenBank/DDBJ whole genome shotgun (WGS) entry which is preliminary data.</text>
</comment>
<accession>A0ABN9SL14</accession>
<feature type="region of interest" description="Disordered" evidence="1">
    <location>
        <begin position="212"/>
        <end position="233"/>
    </location>
</feature>
<reference evidence="2" key="1">
    <citation type="submission" date="2023-10" db="EMBL/GenBank/DDBJ databases">
        <authorList>
            <person name="Chen Y."/>
            <person name="Shah S."/>
            <person name="Dougan E. K."/>
            <person name="Thang M."/>
            <person name="Chan C."/>
        </authorList>
    </citation>
    <scope>NUCLEOTIDE SEQUENCE [LARGE SCALE GENOMIC DNA]</scope>
</reference>
<sequence>MSRWWRAKRGRSRPLRAAAGPSAIGPSTPSSVWAPGWCLPRRARLHGGLAAAGSAARSPARRRAKRRCDGLAQELMQTKAVAWQLKGAAGAVAEVGVPANLLLDVTEQIEKVVEVPTGGYAEFVHVPKAQTQEFGKTVEMQTAKHVVNIDHVPSDVTQEAEEAVEVQSADRQHSEEKAHVGGEDNDEDQGDEYEENDDGCAVAVQRDLWRPGWELDEGDPLPPAPSDHEQRAGRQWLKRIAVDRKPRRSEITAAATVEAEALEANKFSLKPVAKQVGERTMRDSKCAPRSMATDWLKAIVAESEDDVTRAIGGGEVRDVFDERGYDGGRRRPVILQRQFVQTAGPDKMIEMERAIQRLQAAIRERCCARRPRKRR</sequence>
<organism evidence="2 3">
    <name type="scientific">Prorocentrum cordatum</name>
    <dbReference type="NCBI Taxonomy" id="2364126"/>
    <lineage>
        <taxon>Eukaryota</taxon>
        <taxon>Sar</taxon>
        <taxon>Alveolata</taxon>
        <taxon>Dinophyceae</taxon>
        <taxon>Prorocentrales</taxon>
        <taxon>Prorocentraceae</taxon>
        <taxon>Prorocentrum</taxon>
    </lineage>
</organism>
<evidence type="ECO:0000313" key="2">
    <source>
        <dbReference type="EMBL" id="CAK0832482.1"/>
    </source>
</evidence>
<feature type="region of interest" description="Disordered" evidence="1">
    <location>
        <begin position="157"/>
        <end position="196"/>
    </location>
</feature>
<evidence type="ECO:0000313" key="3">
    <source>
        <dbReference type="Proteomes" id="UP001189429"/>
    </source>
</evidence>
<dbReference type="EMBL" id="CAUYUJ010011725">
    <property type="protein sequence ID" value="CAK0832482.1"/>
    <property type="molecule type" value="Genomic_DNA"/>
</dbReference>
<gene>
    <name evidence="2" type="ORF">PCOR1329_LOCUS30485</name>
</gene>
<feature type="compositionally biased region" description="Basic residues" evidence="1">
    <location>
        <begin position="1"/>
        <end position="14"/>
    </location>
</feature>
<evidence type="ECO:0000256" key="1">
    <source>
        <dbReference type="SAM" id="MobiDB-lite"/>
    </source>
</evidence>
<feature type="compositionally biased region" description="Acidic residues" evidence="1">
    <location>
        <begin position="183"/>
        <end position="196"/>
    </location>
</feature>
<protein>
    <submittedName>
        <fullName evidence="2">Uncharacterized protein</fullName>
    </submittedName>
</protein>
<keyword evidence="3" id="KW-1185">Reference proteome</keyword>
<proteinExistence type="predicted"/>
<feature type="compositionally biased region" description="Basic and acidic residues" evidence="1">
    <location>
        <begin position="168"/>
        <end position="182"/>
    </location>
</feature>
<name>A0ABN9SL14_9DINO</name>
<feature type="region of interest" description="Disordered" evidence="1">
    <location>
        <begin position="1"/>
        <end position="28"/>
    </location>
</feature>
<dbReference type="Proteomes" id="UP001189429">
    <property type="component" value="Unassembled WGS sequence"/>
</dbReference>